<feature type="non-terminal residue" evidence="2">
    <location>
        <position position="185"/>
    </location>
</feature>
<name>A0A180FZ19_PUCT1</name>
<evidence type="ECO:0000313" key="2">
    <source>
        <dbReference type="EMBL" id="OAV85676.1"/>
    </source>
</evidence>
<accession>A0A180FZ19</accession>
<sequence length="185" mass="19700">MVNAKFILSASLTILTVATYAGATALPNQVSSDPAGQLLTARGIGSGITDKPLDKRGLHMRRAVFKDLALGADRLSKDSTLQTSMITELQKKSLPKVLIKAQAFEVNGKIEQILSIDNDAKDFCKKIAAAYPDSQVAKAAMQEVDTKGRAFGTFMAQSKRGVGGDGTELKGNMEKAQLAFQPLAN</sequence>
<dbReference type="EnsemblFungi" id="PTTG_30349-t43_1">
    <property type="protein sequence ID" value="PTTG_30349-t43_1-p1"/>
    <property type="gene ID" value="PTTG_30349"/>
</dbReference>
<protein>
    <submittedName>
        <fullName evidence="2 3">Uncharacterized protein</fullName>
    </submittedName>
</protein>
<reference evidence="3 4" key="3">
    <citation type="journal article" date="2017" name="G3 (Bethesda)">
        <title>Comparative analysis highlights variable genome content of wheat rusts and divergence of the mating loci.</title>
        <authorList>
            <person name="Cuomo C.A."/>
            <person name="Bakkeren G."/>
            <person name="Khalil H.B."/>
            <person name="Panwar V."/>
            <person name="Joly D."/>
            <person name="Linning R."/>
            <person name="Sakthikumar S."/>
            <person name="Song X."/>
            <person name="Adiconis X."/>
            <person name="Fan L."/>
            <person name="Goldberg J.M."/>
            <person name="Levin J.Z."/>
            <person name="Young S."/>
            <person name="Zeng Q."/>
            <person name="Anikster Y."/>
            <person name="Bruce M."/>
            <person name="Wang M."/>
            <person name="Yin C."/>
            <person name="McCallum B."/>
            <person name="Szabo L.J."/>
            <person name="Hulbert S."/>
            <person name="Chen X."/>
            <person name="Fellers J.P."/>
        </authorList>
    </citation>
    <scope>NUCLEOTIDE SEQUENCE</scope>
    <source>
        <strain evidence="3">isolate 1-1 / race 1 (BBBD)</strain>
        <strain evidence="4">Isolate 1-1 / race 1 (BBBD)</strain>
    </source>
</reference>
<organism evidence="2">
    <name type="scientific">Puccinia triticina (isolate 1-1 / race 1 (BBBD))</name>
    <name type="common">Brown leaf rust fungus</name>
    <dbReference type="NCBI Taxonomy" id="630390"/>
    <lineage>
        <taxon>Eukaryota</taxon>
        <taxon>Fungi</taxon>
        <taxon>Dikarya</taxon>
        <taxon>Basidiomycota</taxon>
        <taxon>Pucciniomycotina</taxon>
        <taxon>Pucciniomycetes</taxon>
        <taxon>Pucciniales</taxon>
        <taxon>Pucciniaceae</taxon>
        <taxon>Puccinia</taxon>
    </lineage>
</organism>
<dbReference type="OrthoDB" id="2497590at2759"/>
<evidence type="ECO:0000256" key="1">
    <source>
        <dbReference type="SAM" id="SignalP"/>
    </source>
</evidence>
<proteinExistence type="predicted"/>
<reference evidence="3" key="4">
    <citation type="submission" date="2025-05" db="UniProtKB">
        <authorList>
            <consortium name="EnsemblFungi"/>
        </authorList>
    </citation>
    <scope>IDENTIFICATION</scope>
    <source>
        <strain evidence="3">isolate 1-1 / race 1 (BBBD)</strain>
    </source>
</reference>
<dbReference type="AlphaFoldDB" id="A0A180FZ19"/>
<dbReference type="Proteomes" id="UP000005240">
    <property type="component" value="Unassembled WGS sequence"/>
</dbReference>
<dbReference type="EMBL" id="ADAS02003027">
    <property type="protein sequence ID" value="OAV85676.1"/>
    <property type="molecule type" value="Genomic_DNA"/>
</dbReference>
<evidence type="ECO:0000313" key="3">
    <source>
        <dbReference type="EnsemblFungi" id="PTTG_30349-t43_1-p1"/>
    </source>
</evidence>
<evidence type="ECO:0000313" key="4">
    <source>
        <dbReference type="Proteomes" id="UP000005240"/>
    </source>
</evidence>
<reference evidence="2" key="1">
    <citation type="submission" date="2009-11" db="EMBL/GenBank/DDBJ databases">
        <authorList>
            <consortium name="The Broad Institute Genome Sequencing Platform"/>
            <person name="Ward D."/>
            <person name="Feldgarden M."/>
            <person name="Earl A."/>
            <person name="Young S.K."/>
            <person name="Zeng Q."/>
            <person name="Koehrsen M."/>
            <person name="Alvarado L."/>
            <person name="Berlin A."/>
            <person name="Bochicchio J."/>
            <person name="Borenstein D."/>
            <person name="Chapman S.B."/>
            <person name="Chen Z."/>
            <person name="Engels R."/>
            <person name="Freedman E."/>
            <person name="Gellesch M."/>
            <person name="Goldberg J."/>
            <person name="Griggs A."/>
            <person name="Gujja S."/>
            <person name="Heilman E."/>
            <person name="Heiman D."/>
            <person name="Hepburn T."/>
            <person name="Howarth C."/>
            <person name="Jen D."/>
            <person name="Larson L."/>
            <person name="Lewis B."/>
            <person name="Mehta T."/>
            <person name="Park D."/>
            <person name="Pearson M."/>
            <person name="Roberts A."/>
            <person name="Saif S."/>
            <person name="Shea T."/>
            <person name="Shenoy N."/>
            <person name="Sisk P."/>
            <person name="Stolte C."/>
            <person name="Sykes S."/>
            <person name="Thomson T."/>
            <person name="Walk T."/>
            <person name="White J."/>
            <person name="Yandava C."/>
            <person name="Izard J."/>
            <person name="Baranova O.V."/>
            <person name="Blanton J.M."/>
            <person name="Tanner A.C."/>
            <person name="Dewhirst F.E."/>
            <person name="Haas B."/>
            <person name="Nusbaum C."/>
            <person name="Birren B."/>
        </authorList>
    </citation>
    <scope>NUCLEOTIDE SEQUENCE [LARGE SCALE GENOMIC DNA]</scope>
    <source>
        <strain evidence="2">1-1 BBBD Race 1</strain>
    </source>
</reference>
<keyword evidence="4" id="KW-1185">Reference proteome</keyword>
<gene>
    <name evidence="2" type="ORF">PTTG_30349</name>
</gene>
<keyword evidence="1" id="KW-0732">Signal</keyword>
<feature type="signal peptide" evidence="1">
    <location>
        <begin position="1"/>
        <end position="23"/>
    </location>
</feature>
<feature type="chain" id="PRO_5008109458" evidence="1">
    <location>
        <begin position="24"/>
        <end position="185"/>
    </location>
</feature>
<reference evidence="2" key="2">
    <citation type="submission" date="2016-05" db="EMBL/GenBank/DDBJ databases">
        <title>Comparative analysis highlights variable genome content of wheat rusts and divergence of the mating loci.</title>
        <authorList>
            <person name="Cuomo C.A."/>
            <person name="Bakkeren G."/>
            <person name="Szabo L."/>
            <person name="Khalil H."/>
            <person name="Joly D."/>
            <person name="Goldberg J."/>
            <person name="Young S."/>
            <person name="Zeng Q."/>
            <person name="Fellers J."/>
        </authorList>
    </citation>
    <scope>NUCLEOTIDE SEQUENCE [LARGE SCALE GENOMIC DNA]</scope>
    <source>
        <strain evidence="2">1-1 BBBD Race 1</strain>
    </source>
</reference>
<dbReference type="VEuPathDB" id="FungiDB:PTTG_30349"/>